<dbReference type="Proteomes" id="UP000807342">
    <property type="component" value="Unassembled WGS sequence"/>
</dbReference>
<gene>
    <name evidence="1" type="ORF">P691DRAFT_31687</name>
</gene>
<organism evidence="1 2">
    <name type="scientific">Macrolepiota fuliginosa MF-IS2</name>
    <dbReference type="NCBI Taxonomy" id="1400762"/>
    <lineage>
        <taxon>Eukaryota</taxon>
        <taxon>Fungi</taxon>
        <taxon>Dikarya</taxon>
        <taxon>Basidiomycota</taxon>
        <taxon>Agaricomycotina</taxon>
        <taxon>Agaricomycetes</taxon>
        <taxon>Agaricomycetidae</taxon>
        <taxon>Agaricales</taxon>
        <taxon>Agaricineae</taxon>
        <taxon>Agaricaceae</taxon>
        <taxon>Macrolepiota</taxon>
    </lineage>
</organism>
<protein>
    <submittedName>
        <fullName evidence="1">Uncharacterized protein</fullName>
    </submittedName>
</protein>
<comment type="caution">
    <text evidence="1">The sequence shown here is derived from an EMBL/GenBank/DDBJ whole genome shotgun (WGS) entry which is preliminary data.</text>
</comment>
<proteinExistence type="predicted"/>
<evidence type="ECO:0000313" key="2">
    <source>
        <dbReference type="Proteomes" id="UP000807342"/>
    </source>
</evidence>
<dbReference type="EMBL" id="MU152088">
    <property type="protein sequence ID" value="KAF9441062.1"/>
    <property type="molecule type" value="Genomic_DNA"/>
</dbReference>
<keyword evidence="2" id="KW-1185">Reference proteome</keyword>
<evidence type="ECO:0000313" key="1">
    <source>
        <dbReference type="EMBL" id="KAF9441062.1"/>
    </source>
</evidence>
<accession>A0A9P5WYY1</accession>
<sequence length="144" mass="16822">MMTMIDILLCSQMTPRDMHYSVTTFEQFSSSSVLVTLGMKGSRPAIRWRCWMIYNVMICQFKVIERRCRTWCLGNRYATYGLYSQQTDSCQAISCEVVIVPDSCWFETERVVVNCSCLVVLWREDTEVGMGTEDRLFRPARPRI</sequence>
<name>A0A9P5WYY1_9AGAR</name>
<dbReference type="AlphaFoldDB" id="A0A9P5WYY1"/>
<reference evidence="1" key="1">
    <citation type="submission" date="2020-11" db="EMBL/GenBank/DDBJ databases">
        <authorList>
            <consortium name="DOE Joint Genome Institute"/>
            <person name="Ahrendt S."/>
            <person name="Riley R."/>
            <person name="Andreopoulos W."/>
            <person name="Labutti K."/>
            <person name="Pangilinan J."/>
            <person name="Ruiz-Duenas F.J."/>
            <person name="Barrasa J.M."/>
            <person name="Sanchez-Garcia M."/>
            <person name="Camarero S."/>
            <person name="Miyauchi S."/>
            <person name="Serrano A."/>
            <person name="Linde D."/>
            <person name="Babiker R."/>
            <person name="Drula E."/>
            <person name="Ayuso-Fernandez I."/>
            <person name="Pacheco R."/>
            <person name="Padilla G."/>
            <person name="Ferreira P."/>
            <person name="Barriuso J."/>
            <person name="Kellner H."/>
            <person name="Castanera R."/>
            <person name="Alfaro M."/>
            <person name="Ramirez L."/>
            <person name="Pisabarro A.G."/>
            <person name="Kuo A."/>
            <person name="Tritt A."/>
            <person name="Lipzen A."/>
            <person name="He G."/>
            <person name="Yan M."/>
            <person name="Ng V."/>
            <person name="Cullen D."/>
            <person name="Martin F."/>
            <person name="Rosso M.-N."/>
            <person name="Henrissat B."/>
            <person name="Hibbett D."/>
            <person name="Martinez A.T."/>
            <person name="Grigoriev I.V."/>
        </authorList>
    </citation>
    <scope>NUCLEOTIDE SEQUENCE</scope>
    <source>
        <strain evidence="1">MF-IS2</strain>
    </source>
</reference>